<sequence length="85" mass="9504">MRCTKYAPLASRLRGSEMIAANYTVHLHCDCEECTAKEWGSPDFGEYIGSSWSGCAKEARSHGWRISKDRTRAFAPGHKISRANP</sequence>
<evidence type="ECO:0000313" key="1">
    <source>
        <dbReference type="EMBL" id="EBS2302361.1"/>
    </source>
</evidence>
<dbReference type="AlphaFoldDB" id="A0A5U9I8G5"/>
<dbReference type="EMBL" id="AAGUVH010000045">
    <property type="protein sequence ID" value="EBS2302361.1"/>
    <property type="molecule type" value="Genomic_DNA"/>
</dbReference>
<protein>
    <recommendedName>
        <fullName evidence="2">Prophage protein</fullName>
    </recommendedName>
</protein>
<proteinExistence type="predicted"/>
<comment type="caution">
    <text evidence="1">The sequence shown here is derived from an EMBL/GenBank/DDBJ whole genome shotgun (WGS) entry which is preliminary data.</text>
</comment>
<reference evidence="1" key="1">
    <citation type="submission" date="2018-07" db="EMBL/GenBank/DDBJ databases">
        <authorList>
            <person name="Ashton P.M."/>
            <person name="Dallman T."/>
            <person name="Nair S."/>
            <person name="De Pinna E."/>
            <person name="Peters T."/>
            <person name="Grant K."/>
        </authorList>
    </citation>
    <scope>NUCLEOTIDE SEQUENCE</scope>
    <source>
        <strain evidence="1">152466</strain>
    </source>
</reference>
<gene>
    <name evidence="1" type="ORF">DRT62_22020</name>
</gene>
<accession>A0A5U9I8G5</accession>
<evidence type="ECO:0008006" key="2">
    <source>
        <dbReference type="Google" id="ProtNLM"/>
    </source>
</evidence>
<name>A0A5U9I8G5_SALET</name>
<organism evidence="1">
    <name type="scientific">Salmonella enterica subsp. enterica serovar Saintpaul</name>
    <dbReference type="NCBI Taxonomy" id="90105"/>
    <lineage>
        <taxon>Bacteria</taxon>
        <taxon>Pseudomonadati</taxon>
        <taxon>Pseudomonadota</taxon>
        <taxon>Gammaproteobacteria</taxon>
        <taxon>Enterobacterales</taxon>
        <taxon>Enterobacteriaceae</taxon>
        <taxon>Salmonella</taxon>
    </lineage>
</organism>